<evidence type="ECO:0008006" key="2">
    <source>
        <dbReference type="Google" id="ProtNLM"/>
    </source>
</evidence>
<dbReference type="OrthoDB" id="128727at2"/>
<dbReference type="EMBL" id="CP000473">
    <property type="protein sequence ID" value="ABJ88832.1"/>
    <property type="molecule type" value="Genomic_DNA"/>
</dbReference>
<dbReference type="eggNOG" id="ENOG502ZPB0">
    <property type="taxonomic scope" value="Bacteria"/>
</dbReference>
<organism evidence="1">
    <name type="scientific">Solibacter usitatus (strain Ellin6076)</name>
    <dbReference type="NCBI Taxonomy" id="234267"/>
    <lineage>
        <taxon>Bacteria</taxon>
        <taxon>Pseudomonadati</taxon>
        <taxon>Acidobacteriota</taxon>
        <taxon>Terriglobia</taxon>
        <taxon>Bryobacterales</taxon>
        <taxon>Solibacteraceae</taxon>
        <taxon>Candidatus Solibacter</taxon>
    </lineage>
</organism>
<name>Q01ND8_SOLUE</name>
<dbReference type="InParanoid" id="Q01ND8"/>
<protein>
    <recommendedName>
        <fullName evidence="2">NolW domain protein</fullName>
    </recommendedName>
</protein>
<dbReference type="HOGENOM" id="CLU_1170046_0_0_0"/>
<dbReference type="STRING" id="234267.Acid_7938"/>
<dbReference type="AlphaFoldDB" id="Q01ND8"/>
<evidence type="ECO:0000313" key="1">
    <source>
        <dbReference type="EMBL" id="ABJ88832.1"/>
    </source>
</evidence>
<dbReference type="KEGG" id="sus:Acid_7938"/>
<sequence length="237" mass="25777" precursor="true">MRQTILAALLLVAPLAAQQSKDEKITKMLHLQFTEPRAIVNLITSYNVQIQFNDSMKVMMLNGLPANVAAAEAAIKLLDVAPKTVELTVYFVVGGDNAAQMAGTPVPADVRDVITQLKGVFTFKEYKMLDVLTLRTRTGSDAETTGILNSGSPPRMSQFSVRNVTVGDDGVIRIDRLHAGLRIPFVRGNEPGKSDYINSGIDQSVDLKEGQKIVVGRSSLEGPERALFLILTARVIQ</sequence>
<gene>
    <name evidence="1" type="ordered locus">Acid_7938</name>
</gene>
<proteinExistence type="predicted"/>
<reference evidence="1" key="1">
    <citation type="submission" date="2006-10" db="EMBL/GenBank/DDBJ databases">
        <title>Complete sequence of Solibacter usitatus Ellin6076.</title>
        <authorList>
            <consortium name="US DOE Joint Genome Institute"/>
            <person name="Copeland A."/>
            <person name="Lucas S."/>
            <person name="Lapidus A."/>
            <person name="Barry K."/>
            <person name="Detter J.C."/>
            <person name="Glavina del Rio T."/>
            <person name="Hammon N."/>
            <person name="Israni S."/>
            <person name="Dalin E."/>
            <person name="Tice H."/>
            <person name="Pitluck S."/>
            <person name="Thompson L.S."/>
            <person name="Brettin T."/>
            <person name="Bruce D."/>
            <person name="Han C."/>
            <person name="Tapia R."/>
            <person name="Gilna P."/>
            <person name="Schmutz J."/>
            <person name="Larimer F."/>
            <person name="Land M."/>
            <person name="Hauser L."/>
            <person name="Kyrpides N."/>
            <person name="Mikhailova N."/>
            <person name="Janssen P.H."/>
            <person name="Kuske C.R."/>
            <person name="Richardson P."/>
        </authorList>
    </citation>
    <scope>NUCLEOTIDE SEQUENCE</scope>
    <source>
        <strain evidence="1">Ellin6076</strain>
    </source>
</reference>
<accession>Q01ND8</accession>